<comment type="caution">
    <text evidence="1">The sequence shown here is derived from an EMBL/GenBank/DDBJ whole genome shotgun (WGS) entry which is preliminary data.</text>
</comment>
<accession>A0A315Z6Y0</accession>
<dbReference type="NCBIfam" id="NF033711">
    <property type="entry name" value="T9SS_PorQ"/>
    <property type="match status" value="1"/>
</dbReference>
<proteinExistence type="predicted"/>
<dbReference type="SUPFAM" id="SSF56935">
    <property type="entry name" value="Porins"/>
    <property type="match status" value="1"/>
</dbReference>
<dbReference type="EMBL" id="QGDO01000006">
    <property type="protein sequence ID" value="PWJ39394.1"/>
    <property type="molecule type" value="Genomic_DNA"/>
</dbReference>
<evidence type="ECO:0008006" key="3">
    <source>
        <dbReference type="Google" id="ProtNLM"/>
    </source>
</evidence>
<evidence type="ECO:0000313" key="1">
    <source>
        <dbReference type="EMBL" id="PWJ39394.1"/>
    </source>
</evidence>
<name>A0A315Z6Y0_SEDFL</name>
<protein>
    <recommendedName>
        <fullName evidence="3">Type IX secretion system PorP/SprF family membrane protein</fullName>
    </recommendedName>
</protein>
<dbReference type="NCBIfam" id="NF033709">
    <property type="entry name" value="PorV_fam"/>
    <property type="match status" value="1"/>
</dbReference>
<dbReference type="AlphaFoldDB" id="A0A315Z6Y0"/>
<dbReference type="Proteomes" id="UP000245535">
    <property type="component" value="Unassembled WGS sequence"/>
</dbReference>
<sequence>MGVNCFLEVFFMLMSFTRHLLYTFFLLSANLVFAQNGGQHSFEFVQMPFDAKVASLGGVNVSAYNEDVSMFLYNPSLLTSQEHQQLAFSYIDYFTSTGSQVVYSYSLPNDFQLGFGALYLDQGTIPGYDEVGNPTGSFNASDALITLGLSHKLSFFSMGVNLKYAQTAIEQYRSSALMFDIGGTFTHPTKDLTLGLVFSNFGFAFSNFVSEELSTPFDITAGMTFKPEKMPVRFSVTYKQFNNFDIAYDDPKDDNQDNGLGEQTDNTVGFADKLARHFIVGGEFVLGKVLNLRMGYNIQRRQEISHEDRRGLSGFSFGGDLKFSNWRITYANAVYHQAGATNTLTLSVNTASFSKKKRKKVVVE</sequence>
<evidence type="ECO:0000313" key="2">
    <source>
        <dbReference type="Proteomes" id="UP000245535"/>
    </source>
</evidence>
<organism evidence="1 2">
    <name type="scientific">Sediminitomix flava</name>
    <dbReference type="NCBI Taxonomy" id="379075"/>
    <lineage>
        <taxon>Bacteria</taxon>
        <taxon>Pseudomonadati</taxon>
        <taxon>Bacteroidota</taxon>
        <taxon>Cytophagia</taxon>
        <taxon>Cytophagales</taxon>
        <taxon>Flammeovirgaceae</taxon>
        <taxon>Sediminitomix</taxon>
    </lineage>
</organism>
<reference evidence="1 2" key="1">
    <citation type="submission" date="2018-03" db="EMBL/GenBank/DDBJ databases">
        <title>Genomic Encyclopedia of Archaeal and Bacterial Type Strains, Phase II (KMG-II): from individual species to whole genera.</title>
        <authorList>
            <person name="Goeker M."/>
        </authorList>
    </citation>
    <scope>NUCLEOTIDE SEQUENCE [LARGE SCALE GENOMIC DNA]</scope>
    <source>
        <strain evidence="1 2">DSM 28229</strain>
    </source>
</reference>
<keyword evidence="2" id="KW-1185">Reference proteome</keyword>
<gene>
    <name evidence="1" type="ORF">BC781_106295</name>
</gene>